<organism evidence="2">
    <name type="scientific">marine sediment metagenome</name>
    <dbReference type="NCBI Taxonomy" id="412755"/>
    <lineage>
        <taxon>unclassified sequences</taxon>
        <taxon>metagenomes</taxon>
        <taxon>ecological metagenomes</taxon>
    </lineage>
</organism>
<proteinExistence type="predicted"/>
<dbReference type="Gene3D" id="3.30.950.30">
    <property type="entry name" value="Schlafen, AAA domain"/>
    <property type="match status" value="1"/>
</dbReference>
<accession>X1G1T5</accession>
<protein>
    <recommendedName>
        <fullName evidence="1">Schlafen AlbA-2 domain-containing protein</fullName>
    </recommendedName>
</protein>
<sequence>QYIASFANNQGGVLIIGVSDKIPRKIIGLDYDSLENRIRDLKVLIKNKTKHDENFVEIQQIKLKDENNREKICLVIVTAQTLQVIGVLQDDGSYIYKKRIGTSSETVDPNEIRKSKQLVYSTNFDYLTYLKTFVKNMP</sequence>
<comment type="caution">
    <text evidence="2">The sequence shown here is derived from an EMBL/GenBank/DDBJ whole genome shotgun (WGS) entry which is preliminary data.</text>
</comment>
<evidence type="ECO:0000313" key="2">
    <source>
        <dbReference type="EMBL" id="GAH35529.1"/>
    </source>
</evidence>
<reference evidence="2" key="1">
    <citation type="journal article" date="2014" name="Front. Microbiol.">
        <title>High frequency of phylogenetically diverse reductive dehalogenase-homologous genes in deep subseafloor sedimentary metagenomes.</title>
        <authorList>
            <person name="Kawai M."/>
            <person name="Futagami T."/>
            <person name="Toyoda A."/>
            <person name="Takaki Y."/>
            <person name="Nishi S."/>
            <person name="Hori S."/>
            <person name="Arai W."/>
            <person name="Tsubouchi T."/>
            <person name="Morono Y."/>
            <person name="Uchiyama I."/>
            <person name="Ito T."/>
            <person name="Fujiyama A."/>
            <person name="Inagaki F."/>
            <person name="Takami H."/>
        </authorList>
    </citation>
    <scope>NUCLEOTIDE SEQUENCE</scope>
    <source>
        <strain evidence="2">Expedition CK06-06</strain>
    </source>
</reference>
<name>X1G1T5_9ZZZZ</name>
<feature type="domain" description="Schlafen AlbA-2" evidence="1">
    <location>
        <begin position="1"/>
        <end position="106"/>
    </location>
</feature>
<gene>
    <name evidence="2" type="ORF">S03H2_22285</name>
</gene>
<dbReference type="InterPro" id="IPR038461">
    <property type="entry name" value="Schlafen_AlbA_2_dom_sf"/>
</dbReference>
<feature type="non-terminal residue" evidence="2">
    <location>
        <position position="1"/>
    </location>
</feature>
<evidence type="ECO:0000259" key="1">
    <source>
        <dbReference type="Pfam" id="PF04326"/>
    </source>
</evidence>
<dbReference type="InterPro" id="IPR007421">
    <property type="entry name" value="Schlafen_AlbA_2_dom"/>
</dbReference>
<dbReference type="Pfam" id="PF04326">
    <property type="entry name" value="SLFN_AlbA_2"/>
    <property type="match status" value="1"/>
</dbReference>
<dbReference type="AlphaFoldDB" id="X1G1T5"/>
<dbReference type="EMBL" id="BARU01011976">
    <property type="protein sequence ID" value="GAH35529.1"/>
    <property type="molecule type" value="Genomic_DNA"/>
</dbReference>